<protein>
    <submittedName>
        <fullName evidence="1">Uncharacterized protein</fullName>
    </submittedName>
</protein>
<dbReference type="InParanoid" id="I7MG81"/>
<evidence type="ECO:0000313" key="1">
    <source>
        <dbReference type="EMBL" id="EAR84915.1"/>
    </source>
</evidence>
<dbReference type="AlphaFoldDB" id="I7MG81"/>
<dbReference type="Proteomes" id="UP000009168">
    <property type="component" value="Unassembled WGS sequence"/>
</dbReference>
<accession>I7MG81</accession>
<evidence type="ECO:0000313" key="2">
    <source>
        <dbReference type="Proteomes" id="UP000009168"/>
    </source>
</evidence>
<gene>
    <name evidence="1" type="ORF">TTHERM_00584710</name>
</gene>
<dbReference type="EMBL" id="GG662510">
    <property type="protein sequence ID" value="EAR84915.1"/>
    <property type="molecule type" value="Genomic_DNA"/>
</dbReference>
<dbReference type="GeneID" id="7846673"/>
<name>I7MG81_TETTS</name>
<keyword evidence="2" id="KW-1185">Reference proteome</keyword>
<reference evidence="2" key="1">
    <citation type="journal article" date="2006" name="PLoS Biol.">
        <title>Macronuclear genome sequence of the ciliate Tetrahymena thermophila, a model eukaryote.</title>
        <authorList>
            <person name="Eisen J.A."/>
            <person name="Coyne R.S."/>
            <person name="Wu M."/>
            <person name="Wu D."/>
            <person name="Thiagarajan M."/>
            <person name="Wortman J.R."/>
            <person name="Badger J.H."/>
            <person name="Ren Q."/>
            <person name="Amedeo P."/>
            <person name="Jones K.M."/>
            <person name="Tallon L.J."/>
            <person name="Delcher A.L."/>
            <person name="Salzberg S.L."/>
            <person name="Silva J.C."/>
            <person name="Haas B.J."/>
            <person name="Majoros W.H."/>
            <person name="Farzad M."/>
            <person name="Carlton J.M."/>
            <person name="Smith R.K. Jr."/>
            <person name="Garg J."/>
            <person name="Pearlman R.E."/>
            <person name="Karrer K.M."/>
            <person name="Sun L."/>
            <person name="Manning G."/>
            <person name="Elde N.C."/>
            <person name="Turkewitz A.P."/>
            <person name="Asai D.J."/>
            <person name="Wilkes D.E."/>
            <person name="Wang Y."/>
            <person name="Cai H."/>
            <person name="Collins K."/>
            <person name="Stewart B.A."/>
            <person name="Lee S.R."/>
            <person name="Wilamowska K."/>
            <person name="Weinberg Z."/>
            <person name="Ruzzo W.L."/>
            <person name="Wloga D."/>
            <person name="Gaertig J."/>
            <person name="Frankel J."/>
            <person name="Tsao C.-C."/>
            <person name="Gorovsky M.A."/>
            <person name="Keeling P.J."/>
            <person name="Waller R.F."/>
            <person name="Patron N.J."/>
            <person name="Cherry J.M."/>
            <person name="Stover N.A."/>
            <person name="Krieger C.J."/>
            <person name="del Toro C."/>
            <person name="Ryder H.F."/>
            <person name="Williamson S.C."/>
            <person name="Barbeau R.A."/>
            <person name="Hamilton E.P."/>
            <person name="Orias E."/>
        </authorList>
    </citation>
    <scope>NUCLEOTIDE SEQUENCE [LARGE SCALE GENOMIC DNA]</scope>
    <source>
        <strain evidence="2">SB210</strain>
    </source>
</reference>
<dbReference type="RefSeq" id="XP_001032578.1">
    <property type="nucleotide sequence ID" value="XM_001032578.1"/>
</dbReference>
<sequence length="97" mass="11249">MHSTSQAISICTQSLPERQLSTKGATHILVEVLTSGFFWQQAHAEYFLQKDSTHFINMQQFMHVSKNKDTLNFFSSFSQKPSDYQAYERQLDTLIRA</sequence>
<organism evidence="1 2">
    <name type="scientific">Tetrahymena thermophila (strain SB210)</name>
    <dbReference type="NCBI Taxonomy" id="312017"/>
    <lineage>
        <taxon>Eukaryota</taxon>
        <taxon>Sar</taxon>
        <taxon>Alveolata</taxon>
        <taxon>Ciliophora</taxon>
        <taxon>Intramacronucleata</taxon>
        <taxon>Oligohymenophorea</taxon>
        <taxon>Hymenostomatida</taxon>
        <taxon>Tetrahymenina</taxon>
        <taxon>Tetrahymenidae</taxon>
        <taxon>Tetrahymena</taxon>
    </lineage>
</organism>
<proteinExistence type="predicted"/>
<dbReference type="HOGENOM" id="CLU_2351329_0_0_1"/>
<dbReference type="KEGG" id="tet:TTHERM_00584710"/>